<dbReference type="SUPFAM" id="SSF56801">
    <property type="entry name" value="Acetyl-CoA synthetase-like"/>
    <property type="match status" value="1"/>
</dbReference>
<accession>A0A0G4QD11</accession>
<proteinExistence type="inferred from homology"/>
<dbReference type="Pfam" id="PF00501">
    <property type="entry name" value="AMP-binding"/>
    <property type="match status" value="1"/>
</dbReference>
<reference evidence="6" key="1">
    <citation type="submission" date="2015-06" db="EMBL/GenBank/DDBJ databases">
        <authorList>
            <person name="Urmite Genomes"/>
        </authorList>
    </citation>
    <scope>NUCLEOTIDE SEQUENCE [LARGE SCALE GENOMIC DNA]</scope>
    <source>
        <strain evidence="6">CSUR P1867</strain>
    </source>
</reference>
<dbReference type="InterPro" id="IPR042099">
    <property type="entry name" value="ANL_N_sf"/>
</dbReference>
<dbReference type="EMBL" id="CVRY01000005">
    <property type="protein sequence ID" value="CRL63753.1"/>
    <property type="molecule type" value="Genomic_DNA"/>
</dbReference>
<keyword evidence="2 5" id="KW-0436">Ligase</keyword>
<evidence type="ECO:0000313" key="6">
    <source>
        <dbReference type="Proteomes" id="UP000183920"/>
    </source>
</evidence>
<evidence type="ECO:0000259" key="3">
    <source>
        <dbReference type="Pfam" id="PF00501"/>
    </source>
</evidence>
<dbReference type="GO" id="GO:0006631">
    <property type="term" value="P:fatty acid metabolic process"/>
    <property type="evidence" value="ECO:0007669"/>
    <property type="project" value="TreeGrafter"/>
</dbReference>
<evidence type="ECO:0000256" key="1">
    <source>
        <dbReference type="ARBA" id="ARBA00006432"/>
    </source>
</evidence>
<feature type="domain" description="AMP-binding enzyme C-terminal" evidence="4">
    <location>
        <begin position="445"/>
        <end position="520"/>
    </location>
</feature>
<name>A0A0G4QD11_9GAMM</name>
<dbReference type="InterPro" id="IPR025110">
    <property type="entry name" value="AMP-bd_C"/>
</dbReference>
<dbReference type="RefSeq" id="WP_072064403.1">
    <property type="nucleotide sequence ID" value="NZ_CVRY01000005.1"/>
</dbReference>
<organism evidence="5 6">
    <name type="scientific">Proteus penneri</name>
    <dbReference type="NCBI Taxonomy" id="102862"/>
    <lineage>
        <taxon>Bacteria</taxon>
        <taxon>Pseudomonadati</taxon>
        <taxon>Pseudomonadota</taxon>
        <taxon>Gammaproteobacteria</taxon>
        <taxon>Enterobacterales</taxon>
        <taxon>Morganellaceae</taxon>
        <taxon>Proteus</taxon>
    </lineage>
</organism>
<dbReference type="Proteomes" id="UP000183920">
    <property type="component" value="Unassembled WGS sequence"/>
</dbReference>
<protein>
    <submittedName>
        <fullName evidence="5">Long-chain-fatty-acid--CoA ligase</fullName>
    </submittedName>
</protein>
<dbReference type="Gene3D" id="3.30.300.30">
    <property type="match status" value="1"/>
</dbReference>
<dbReference type="Pfam" id="PF13193">
    <property type="entry name" value="AMP-binding_C"/>
    <property type="match status" value="1"/>
</dbReference>
<evidence type="ECO:0000259" key="4">
    <source>
        <dbReference type="Pfam" id="PF13193"/>
    </source>
</evidence>
<dbReference type="InterPro" id="IPR045851">
    <property type="entry name" value="AMP-bd_C_sf"/>
</dbReference>
<evidence type="ECO:0000256" key="2">
    <source>
        <dbReference type="ARBA" id="ARBA00022598"/>
    </source>
</evidence>
<dbReference type="PANTHER" id="PTHR43201:SF5">
    <property type="entry name" value="MEDIUM-CHAIN ACYL-COA LIGASE ACSF2, MITOCHONDRIAL"/>
    <property type="match status" value="1"/>
</dbReference>
<sequence>MTLLETTVKECLNNIVKQYASQIALIESQSKKTLSWQQLQQEVENVARGFLAIGLKKGDRLGIWSANSKEWIICFLAAAQIGVPVVCINFHFKKRELLDLCRLTGIKALCFSDGFKSNDFIEVINCLAKKVTENKDVLPQLFISMGNKSAEKSVSLSQLKAISQTISEKEYQQAISQVSVKDLLTIQMTSGSTAMPKGVMLSQYNVINNAMLSAQRLGVTHNDVICLAVPLFHCFGLSSCLFFALTTGCQLVLLDNYCAEDVLNVVQDYRCTVMHGVPTIFSRLMKHEQFSHYDLSSLDKGIIAGASFPSALINEIENTLGMKGITVSYGQTEASPCCTQTLPNDALPIKRSSIGKPLPFVEMKIISPKTAKPVPVGVLGEICTRGFHVMMGYDNAPDKTKEALDEEGWLHTGDIGYVDEQGNYHYAYRMKEIVVRGGENISLCEIEEAIAEYPGVDATKAFGIPSVDLGEEVIATICVQKDCPLNESELRAFLQERLARYKIPKELHFFTQFPHTPCGKIDVQALKLQLGYGVSIKDEKTKVAG</sequence>
<dbReference type="GO" id="GO:0031956">
    <property type="term" value="F:medium-chain fatty acid-CoA ligase activity"/>
    <property type="evidence" value="ECO:0007669"/>
    <property type="project" value="TreeGrafter"/>
</dbReference>
<gene>
    <name evidence="5" type="primary">lcfB_1</name>
    <name evidence="5" type="ORF">BN1804_02649</name>
</gene>
<evidence type="ECO:0000313" key="5">
    <source>
        <dbReference type="EMBL" id="CRL63753.1"/>
    </source>
</evidence>
<comment type="similarity">
    <text evidence="1">Belongs to the ATP-dependent AMP-binding enzyme family.</text>
</comment>
<dbReference type="AlphaFoldDB" id="A0A0G4QD11"/>
<feature type="domain" description="AMP-dependent synthetase/ligase" evidence="3">
    <location>
        <begin position="16"/>
        <end position="393"/>
    </location>
</feature>
<dbReference type="Gene3D" id="3.40.50.12780">
    <property type="entry name" value="N-terminal domain of ligase-like"/>
    <property type="match status" value="1"/>
</dbReference>
<dbReference type="InterPro" id="IPR000873">
    <property type="entry name" value="AMP-dep_synth/lig_dom"/>
</dbReference>
<dbReference type="PANTHER" id="PTHR43201">
    <property type="entry name" value="ACYL-COA SYNTHETASE"/>
    <property type="match status" value="1"/>
</dbReference>